<evidence type="ECO:0000313" key="1">
    <source>
        <dbReference type="EMBL" id="PXV85113.1"/>
    </source>
</evidence>
<organism evidence="1 2">
    <name type="scientific">Lachnotalea glycerini</name>
    <dbReference type="NCBI Taxonomy" id="1763509"/>
    <lineage>
        <taxon>Bacteria</taxon>
        <taxon>Bacillati</taxon>
        <taxon>Bacillota</taxon>
        <taxon>Clostridia</taxon>
        <taxon>Lachnospirales</taxon>
        <taxon>Lachnospiraceae</taxon>
        <taxon>Lachnotalea</taxon>
    </lineage>
</organism>
<dbReference type="RefSeq" id="WP_170123084.1">
    <property type="nucleotide sequence ID" value="NZ_QICS01000019.1"/>
</dbReference>
<dbReference type="Proteomes" id="UP000247523">
    <property type="component" value="Unassembled WGS sequence"/>
</dbReference>
<gene>
    <name evidence="1" type="ORF">C8E03_11937</name>
</gene>
<dbReference type="AlphaFoldDB" id="A0A318ELP2"/>
<name>A0A318ELP2_9FIRM</name>
<comment type="caution">
    <text evidence="1">The sequence shown here is derived from an EMBL/GenBank/DDBJ whole genome shotgun (WGS) entry which is preliminary data.</text>
</comment>
<accession>A0A318ELP2</accession>
<evidence type="ECO:0000313" key="2">
    <source>
        <dbReference type="Proteomes" id="UP000247523"/>
    </source>
</evidence>
<dbReference type="EMBL" id="QICS01000019">
    <property type="protein sequence ID" value="PXV85113.1"/>
    <property type="molecule type" value="Genomic_DNA"/>
</dbReference>
<sequence>MYSVEDMKQCIQEWFTDCSDPIEVARTYAEIEKETEKQLVFMLDTFTVSNEK</sequence>
<reference evidence="1 2" key="1">
    <citation type="submission" date="2018-05" db="EMBL/GenBank/DDBJ databases">
        <title>Genomic Encyclopedia of Type Strains, Phase IV (KMG-IV): sequencing the most valuable type-strain genomes for metagenomic binning, comparative biology and taxonomic classification.</title>
        <authorList>
            <person name="Goeker M."/>
        </authorList>
    </citation>
    <scope>NUCLEOTIDE SEQUENCE [LARGE SCALE GENOMIC DNA]</scope>
    <source>
        <strain evidence="1 2">DSM 28816</strain>
    </source>
</reference>
<protein>
    <submittedName>
        <fullName evidence="1">Uncharacterized protein</fullName>
    </submittedName>
</protein>
<proteinExistence type="predicted"/>